<feature type="transmembrane region" description="Helical" evidence="1">
    <location>
        <begin position="117"/>
        <end position="137"/>
    </location>
</feature>
<evidence type="ECO:0000313" key="3">
    <source>
        <dbReference type="Proteomes" id="UP000283896"/>
    </source>
</evidence>
<feature type="transmembrane region" description="Helical" evidence="1">
    <location>
        <begin position="149"/>
        <end position="169"/>
    </location>
</feature>
<comment type="caution">
    <text evidence="2">The sequence shown here is derived from an EMBL/GenBank/DDBJ whole genome shotgun (WGS) entry which is preliminary data.</text>
</comment>
<dbReference type="KEGG" id="psol:S284_04750"/>
<keyword evidence="3" id="KW-1185">Reference proteome</keyword>
<organism evidence="2 3">
    <name type="scientific">Candidatus Phytoplasma solani</name>
    <dbReference type="NCBI Taxonomy" id="69896"/>
    <lineage>
        <taxon>Bacteria</taxon>
        <taxon>Bacillati</taxon>
        <taxon>Mycoplasmatota</taxon>
        <taxon>Mollicutes</taxon>
        <taxon>Acholeplasmatales</taxon>
        <taxon>Acholeplasmataceae</taxon>
        <taxon>Candidatus Phytoplasma</taxon>
        <taxon>16SrXII (Stolbur group)</taxon>
    </lineage>
</organism>
<proteinExistence type="predicted"/>
<evidence type="ECO:0000256" key="1">
    <source>
        <dbReference type="SAM" id="Phobius"/>
    </source>
</evidence>
<evidence type="ECO:0000313" key="2">
    <source>
        <dbReference type="EMBL" id="RMI89158.1"/>
    </source>
</evidence>
<protein>
    <submittedName>
        <fullName evidence="2">Uncharacterized protein</fullName>
    </submittedName>
</protein>
<dbReference type="OrthoDB" id="384508at2"/>
<dbReference type="EMBL" id="MPBG01000001">
    <property type="protein sequence ID" value="RMI89158.1"/>
    <property type="molecule type" value="Genomic_DNA"/>
</dbReference>
<keyword evidence="1" id="KW-1133">Transmembrane helix</keyword>
<dbReference type="STRING" id="69896.S284_04750"/>
<keyword evidence="1" id="KW-0812">Transmembrane</keyword>
<name>A0A421NYS6_9MOLU</name>
<gene>
    <name evidence="2" type="ORF">PSSA1_v1c0380</name>
</gene>
<keyword evidence="1" id="KW-0472">Membrane</keyword>
<dbReference type="Proteomes" id="UP000283896">
    <property type="component" value="Unassembled WGS sequence"/>
</dbReference>
<sequence length="227" mass="27225">MNWSSFFPKKTKQMQLLTNFYHSLQGEPFLIEEILLNETPVKIEFYYLEQSKYYNALFQTRQFVVWTADKGTYRLLIDKDYYNNFKPLYRKEINTAWLEFMIQVYQKEANLINRIKLAFLGFFIPILLVIFLTLTMWSPGTKEEGQKTLIFGIPLVILLIVIFVINYWIKIQQKKMAFFKDQTLQKTLTKIKQILGEEFFAELLEKQKNYNPFFAKSKNEQDNNPIV</sequence>
<accession>A0A421NYS6</accession>
<reference evidence="3" key="1">
    <citation type="submission" date="2016-11" db="EMBL/GenBank/DDBJ databases">
        <title>Genome sequence of Candidatus Phytoplasma solani strain SA-1.</title>
        <authorList>
            <person name="Haryono M."/>
            <person name="Samarzija I."/>
            <person name="Seruga Music M."/>
            <person name="Hogenhout S."/>
            <person name="Kuo C.-H."/>
        </authorList>
    </citation>
    <scope>NUCLEOTIDE SEQUENCE [LARGE SCALE GENOMIC DNA]</scope>
    <source>
        <strain evidence="3">SA-1</strain>
    </source>
</reference>
<dbReference type="RefSeq" id="WP_023161597.1">
    <property type="nucleotide sequence ID" value="NC_022588.1"/>
</dbReference>
<dbReference type="AlphaFoldDB" id="A0A421NYS6"/>